<dbReference type="InterPro" id="IPR049083">
    <property type="entry name" value="TACO1_YebC_N"/>
</dbReference>
<dbReference type="InterPro" id="IPR002876">
    <property type="entry name" value="Transcrip_reg_TACO1-like"/>
</dbReference>
<dbReference type="NCBIfam" id="NF009044">
    <property type="entry name" value="PRK12378.1"/>
    <property type="match status" value="1"/>
</dbReference>
<dbReference type="NCBIfam" id="NF001030">
    <property type="entry name" value="PRK00110.1"/>
    <property type="match status" value="1"/>
</dbReference>
<dbReference type="GO" id="GO:0005829">
    <property type="term" value="C:cytosol"/>
    <property type="evidence" value="ECO:0007669"/>
    <property type="project" value="TreeGrafter"/>
</dbReference>
<dbReference type="InterPro" id="IPR029072">
    <property type="entry name" value="YebC-like"/>
</dbReference>
<dbReference type="Gene3D" id="1.10.10.200">
    <property type="match status" value="1"/>
</dbReference>
<dbReference type="HAMAP" id="MF_00693">
    <property type="entry name" value="Transcrip_reg_TACO1"/>
    <property type="match status" value="1"/>
</dbReference>
<dbReference type="FunFam" id="1.10.10.200:FF:000002">
    <property type="entry name" value="Probable transcriptional regulatory protein CLM62_37755"/>
    <property type="match status" value="1"/>
</dbReference>
<dbReference type="EMBL" id="CAEZTS010000157">
    <property type="protein sequence ID" value="CAB4588589.1"/>
    <property type="molecule type" value="Genomic_DNA"/>
</dbReference>
<dbReference type="Gene3D" id="3.30.70.980">
    <property type="match status" value="2"/>
</dbReference>
<proteinExistence type="inferred from homology"/>
<comment type="similarity">
    <text evidence="2">Belongs to the TACO1 family.</text>
</comment>
<dbReference type="GO" id="GO:0003677">
    <property type="term" value="F:DNA binding"/>
    <property type="evidence" value="ECO:0007669"/>
    <property type="project" value="UniProtKB-KW"/>
</dbReference>
<protein>
    <submittedName>
        <fullName evidence="7">Unannotated protein</fullName>
    </submittedName>
</protein>
<dbReference type="Pfam" id="PF01709">
    <property type="entry name" value="Transcrip_reg"/>
    <property type="match status" value="1"/>
</dbReference>
<organism evidence="7">
    <name type="scientific">freshwater metagenome</name>
    <dbReference type="NCBI Taxonomy" id="449393"/>
    <lineage>
        <taxon>unclassified sequences</taxon>
        <taxon>metagenomes</taxon>
        <taxon>ecological metagenomes</taxon>
    </lineage>
</organism>
<evidence type="ECO:0000313" key="7">
    <source>
        <dbReference type="EMBL" id="CAB4588589.1"/>
    </source>
</evidence>
<evidence type="ECO:0000256" key="1">
    <source>
        <dbReference type="ARBA" id="ARBA00004173"/>
    </source>
</evidence>
<keyword evidence="3" id="KW-0963">Cytoplasm</keyword>
<dbReference type="Pfam" id="PF20772">
    <property type="entry name" value="TACO1_YebC_N"/>
    <property type="match status" value="1"/>
</dbReference>
<gene>
    <name evidence="7" type="ORF">UFOPK1722_01515</name>
</gene>
<keyword evidence="4" id="KW-0238">DNA-binding</keyword>
<dbReference type="InterPro" id="IPR017856">
    <property type="entry name" value="Integrase-like_N"/>
</dbReference>
<feature type="domain" description="TACO1/YebC-like N-terminal" evidence="6">
    <location>
        <begin position="5"/>
        <end position="76"/>
    </location>
</feature>
<evidence type="ECO:0000256" key="3">
    <source>
        <dbReference type="ARBA" id="ARBA00022490"/>
    </source>
</evidence>
<comment type="subcellular location">
    <subcellularLocation>
        <location evidence="1">Mitochondrion</location>
    </subcellularLocation>
</comment>
<dbReference type="PANTHER" id="PTHR12532:SF6">
    <property type="entry name" value="TRANSCRIPTIONAL REGULATORY PROTEIN YEBC-RELATED"/>
    <property type="match status" value="1"/>
</dbReference>
<evidence type="ECO:0000259" key="5">
    <source>
        <dbReference type="Pfam" id="PF01709"/>
    </source>
</evidence>
<name>A0A6J6FLK1_9ZZZZ</name>
<feature type="domain" description="TACO1/YebC-like second and third" evidence="5">
    <location>
        <begin position="82"/>
        <end position="237"/>
    </location>
</feature>
<evidence type="ECO:0000259" key="6">
    <source>
        <dbReference type="Pfam" id="PF20772"/>
    </source>
</evidence>
<reference evidence="7" key="1">
    <citation type="submission" date="2020-05" db="EMBL/GenBank/DDBJ databases">
        <authorList>
            <person name="Chiriac C."/>
            <person name="Salcher M."/>
            <person name="Ghai R."/>
            <person name="Kavagutti S V."/>
        </authorList>
    </citation>
    <scope>NUCLEOTIDE SEQUENCE</scope>
</reference>
<dbReference type="PANTHER" id="PTHR12532">
    <property type="entry name" value="TRANSLATIONAL ACTIVATOR OF CYTOCHROME C OXIDASE 1"/>
    <property type="match status" value="1"/>
</dbReference>
<dbReference type="SUPFAM" id="SSF75625">
    <property type="entry name" value="YebC-like"/>
    <property type="match status" value="1"/>
</dbReference>
<dbReference type="NCBIfam" id="TIGR01033">
    <property type="entry name" value="YebC/PmpR family DNA-binding transcriptional regulator"/>
    <property type="match status" value="1"/>
</dbReference>
<evidence type="ECO:0000256" key="4">
    <source>
        <dbReference type="ARBA" id="ARBA00023125"/>
    </source>
</evidence>
<dbReference type="InterPro" id="IPR026564">
    <property type="entry name" value="Transcrip_reg_TACO1-like_dom3"/>
</dbReference>
<dbReference type="InterPro" id="IPR048300">
    <property type="entry name" value="TACO1_YebC-like_2nd/3rd_dom"/>
</dbReference>
<dbReference type="AlphaFoldDB" id="A0A6J6FLK1"/>
<accession>A0A6J6FLK1</accession>
<sequence length="248" mass="26262">MSGHSKWATIKHKKGAADKARGKLFAKIARQIEVAAREGGGDLASNASLRTVVQKAKAAQMTNDAIDRAVKRGSGEAQGDSYESITYEGYAPGGVAMMVDTLTDNRNRTGADIRNIFNKLGGAMAEPGAVGWQFSRRGVIYVDGAATEDDVMMAALDAGADDISRDGSAWKILTEPSAVYDVRAALESAGLSVVSAESTMVSSTTIDVTDAETARKILKVMEALEDNDDVQDVYANFDISDEIMEAVG</sequence>
<evidence type="ECO:0000256" key="2">
    <source>
        <dbReference type="ARBA" id="ARBA00008724"/>
    </source>
</evidence>
<dbReference type="GO" id="GO:0005739">
    <property type="term" value="C:mitochondrion"/>
    <property type="evidence" value="ECO:0007669"/>
    <property type="project" value="UniProtKB-SubCell"/>
</dbReference>